<comment type="caution">
    <text evidence="2">The sequence shown here is derived from an EMBL/GenBank/DDBJ whole genome shotgun (WGS) entry which is preliminary data.</text>
</comment>
<feature type="region of interest" description="Disordered" evidence="1">
    <location>
        <begin position="97"/>
        <end position="116"/>
    </location>
</feature>
<accession>A0AAE1DCR6</accession>
<proteinExistence type="predicted"/>
<reference evidence="2" key="1">
    <citation type="journal article" date="2023" name="G3 (Bethesda)">
        <title>A reference genome for the long-term kleptoplast-retaining sea slug Elysia crispata morphotype clarki.</title>
        <authorList>
            <person name="Eastman K.E."/>
            <person name="Pendleton A.L."/>
            <person name="Shaikh M.A."/>
            <person name="Suttiyut T."/>
            <person name="Ogas R."/>
            <person name="Tomko P."/>
            <person name="Gavelis G."/>
            <person name="Widhalm J.R."/>
            <person name="Wisecaver J.H."/>
        </authorList>
    </citation>
    <scope>NUCLEOTIDE SEQUENCE</scope>
    <source>
        <strain evidence="2">ECLA1</strain>
    </source>
</reference>
<keyword evidence="3" id="KW-1185">Reference proteome</keyword>
<evidence type="ECO:0000313" key="2">
    <source>
        <dbReference type="EMBL" id="KAK3765914.1"/>
    </source>
</evidence>
<organism evidence="2 3">
    <name type="scientific">Elysia crispata</name>
    <name type="common">lettuce slug</name>
    <dbReference type="NCBI Taxonomy" id="231223"/>
    <lineage>
        <taxon>Eukaryota</taxon>
        <taxon>Metazoa</taxon>
        <taxon>Spiralia</taxon>
        <taxon>Lophotrochozoa</taxon>
        <taxon>Mollusca</taxon>
        <taxon>Gastropoda</taxon>
        <taxon>Heterobranchia</taxon>
        <taxon>Euthyneura</taxon>
        <taxon>Panpulmonata</taxon>
        <taxon>Sacoglossa</taxon>
        <taxon>Placobranchoidea</taxon>
        <taxon>Plakobranchidae</taxon>
        <taxon>Elysia</taxon>
    </lineage>
</organism>
<sequence>MIAHSSNPRSHTDRLLECPVHLDQGLLASDDERCPLLMAAPYPVDGCLGISLTQHSAHDSVSLDQISSQTVGLRSLSAVLTVSACCGRLSTRLGDLAATDNPYNGSHRDDEASLSL</sequence>
<feature type="compositionally biased region" description="Basic and acidic residues" evidence="1">
    <location>
        <begin position="106"/>
        <end position="116"/>
    </location>
</feature>
<evidence type="ECO:0000313" key="3">
    <source>
        <dbReference type="Proteomes" id="UP001283361"/>
    </source>
</evidence>
<dbReference type="Proteomes" id="UP001283361">
    <property type="component" value="Unassembled WGS sequence"/>
</dbReference>
<gene>
    <name evidence="2" type="ORF">RRG08_002160</name>
</gene>
<evidence type="ECO:0000256" key="1">
    <source>
        <dbReference type="SAM" id="MobiDB-lite"/>
    </source>
</evidence>
<protein>
    <submittedName>
        <fullName evidence="2">Uncharacterized protein</fullName>
    </submittedName>
</protein>
<dbReference type="EMBL" id="JAWDGP010004263">
    <property type="protein sequence ID" value="KAK3765914.1"/>
    <property type="molecule type" value="Genomic_DNA"/>
</dbReference>
<dbReference type="AlphaFoldDB" id="A0AAE1DCR6"/>
<name>A0AAE1DCR6_9GAST</name>